<dbReference type="InterPro" id="IPR025272">
    <property type="entry name" value="SocA_Panacea"/>
</dbReference>
<dbReference type="EMBL" id="WBZJ01000001">
    <property type="protein sequence ID" value="KAB3522784.1"/>
    <property type="molecule type" value="Genomic_DNA"/>
</dbReference>
<reference evidence="2 3" key="1">
    <citation type="submission" date="2019-10" db="EMBL/GenBank/DDBJ databases">
        <title>Corynebacterium sp novel species isolated from the respiratory tract of Marmot.</title>
        <authorList>
            <person name="Zhang G."/>
        </authorList>
    </citation>
    <scope>NUCLEOTIDE SEQUENCE [LARGE SCALE GENOMIC DNA]</scope>
    <source>
        <strain evidence="2 3">336</strain>
    </source>
</reference>
<sequence>MACVNDVARYILEHVDGRVSTMKFQKLVYYAQAWHLVWDEQPLFDSRIEAWANGPVVRELYVQHRGEFTARRDLFPGDSGRLTNDEKESIDAVLKAYGRLNGQQLSDLSHSERPWREAYEGLTVGQGRAREIDLTVMQEFYTAMFVEGRHVGAR</sequence>
<dbReference type="Proteomes" id="UP000436181">
    <property type="component" value="Unassembled WGS sequence"/>
</dbReference>
<accession>A0ABQ6VEG0</accession>
<organism evidence="2 3">
    <name type="scientific">Corynebacterium zhongnanshanii</name>
    <dbReference type="NCBI Taxonomy" id="2768834"/>
    <lineage>
        <taxon>Bacteria</taxon>
        <taxon>Bacillati</taxon>
        <taxon>Actinomycetota</taxon>
        <taxon>Actinomycetes</taxon>
        <taxon>Mycobacteriales</taxon>
        <taxon>Corynebacteriaceae</taxon>
        <taxon>Corynebacterium</taxon>
    </lineage>
</organism>
<dbReference type="RefSeq" id="WP_151843678.1">
    <property type="nucleotide sequence ID" value="NZ_WBZJ01000001.1"/>
</dbReference>
<name>A0ABQ6VEG0_9CORY</name>
<dbReference type="Pfam" id="PF13274">
    <property type="entry name" value="SocA_Panacea"/>
    <property type="match status" value="1"/>
</dbReference>
<feature type="domain" description="Antitoxin SocA-like Panacea" evidence="1">
    <location>
        <begin position="25"/>
        <end position="115"/>
    </location>
</feature>
<keyword evidence="3" id="KW-1185">Reference proteome</keyword>
<proteinExistence type="predicted"/>
<evidence type="ECO:0000313" key="3">
    <source>
        <dbReference type="Proteomes" id="UP000436181"/>
    </source>
</evidence>
<evidence type="ECO:0000313" key="2">
    <source>
        <dbReference type="EMBL" id="KAB3522784.1"/>
    </source>
</evidence>
<comment type="caution">
    <text evidence="2">The sequence shown here is derived from an EMBL/GenBank/DDBJ whole genome shotgun (WGS) entry which is preliminary data.</text>
</comment>
<protein>
    <submittedName>
        <fullName evidence="2">DUF4065 domain-containing protein</fullName>
    </submittedName>
</protein>
<evidence type="ECO:0000259" key="1">
    <source>
        <dbReference type="Pfam" id="PF13274"/>
    </source>
</evidence>
<gene>
    <name evidence="2" type="ORF">F8377_01015</name>
</gene>